<evidence type="ECO:0000256" key="11">
    <source>
        <dbReference type="ARBA" id="ARBA00022842"/>
    </source>
</evidence>
<comment type="caution">
    <text evidence="20">The sequence shown here is derived from an EMBL/GenBank/DDBJ whole genome shotgun (WGS) entry which is preliminary data.</text>
</comment>
<dbReference type="PANTHER" id="PTHR34148">
    <property type="entry name" value="ADENOSYLCOBINAMIDE-GDP RIBAZOLETRANSFERASE"/>
    <property type="match status" value="1"/>
</dbReference>
<evidence type="ECO:0000256" key="17">
    <source>
        <dbReference type="ARBA" id="ARBA00048623"/>
    </source>
</evidence>
<gene>
    <name evidence="20" type="primary">cobS_2</name>
    <name evidence="20" type="ORF">SDC9_03665</name>
</gene>
<dbReference type="GO" id="GO:0009236">
    <property type="term" value="P:cobalamin biosynthetic process"/>
    <property type="evidence" value="ECO:0007669"/>
    <property type="project" value="UniProtKB-UniPathway"/>
</dbReference>
<evidence type="ECO:0000256" key="13">
    <source>
        <dbReference type="ARBA" id="ARBA00023136"/>
    </source>
</evidence>
<accession>A0A644SU45</accession>
<keyword evidence="12 19" id="KW-1133">Transmembrane helix</keyword>
<dbReference type="EMBL" id="VSSQ01000006">
    <property type="protein sequence ID" value="MPL58134.1"/>
    <property type="molecule type" value="Genomic_DNA"/>
</dbReference>
<keyword evidence="10 19" id="KW-0812">Transmembrane</keyword>
<evidence type="ECO:0000256" key="3">
    <source>
        <dbReference type="ARBA" id="ARBA00004663"/>
    </source>
</evidence>
<dbReference type="GO" id="GO:0005886">
    <property type="term" value="C:plasma membrane"/>
    <property type="evidence" value="ECO:0007669"/>
    <property type="project" value="UniProtKB-SubCell"/>
</dbReference>
<feature type="transmembrane region" description="Helical" evidence="19">
    <location>
        <begin position="183"/>
        <end position="205"/>
    </location>
</feature>
<evidence type="ECO:0000256" key="7">
    <source>
        <dbReference type="ARBA" id="ARBA00022475"/>
    </source>
</evidence>
<feature type="transmembrane region" description="Helical" evidence="19">
    <location>
        <begin position="74"/>
        <end position="93"/>
    </location>
</feature>
<evidence type="ECO:0000256" key="16">
    <source>
        <dbReference type="ARBA" id="ARBA00032853"/>
    </source>
</evidence>
<feature type="transmembrane region" description="Helical" evidence="19">
    <location>
        <begin position="251"/>
        <end position="268"/>
    </location>
</feature>
<protein>
    <recommendedName>
        <fullName evidence="6">Adenosylcobinamide-GDP ribazoletransferase</fullName>
        <ecNumber evidence="5">2.7.8.26</ecNumber>
    </recommendedName>
    <alternativeName>
        <fullName evidence="16">Cobalamin synthase</fullName>
    </alternativeName>
    <alternativeName>
        <fullName evidence="15">Cobalamin-5'-phosphate synthase</fullName>
    </alternativeName>
</protein>
<comment type="similarity">
    <text evidence="4">Belongs to the CobS family.</text>
</comment>
<evidence type="ECO:0000313" key="20">
    <source>
        <dbReference type="EMBL" id="MPL58134.1"/>
    </source>
</evidence>
<comment type="catalytic activity">
    <reaction evidence="17">
        <text>alpha-ribazole + adenosylcob(III)inamide-GDP = adenosylcob(III)alamin + GMP + H(+)</text>
        <dbReference type="Rhea" id="RHEA:16049"/>
        <dbReference type="ChEBI" id="CHEBI:10329"/>
        <dbReference type="ChEBI" id="CHEBI:15378"/>
        <dbReference type="ChEBI" id="CHEBI:18408"/>
        <dbReference type="ChEBI" id="CHEBI:58115"/>
        <dbReference type="ChEBI" id="CHEBI:60487"/>
        <dbReference type="EC" id="2.7.8.26"/>
    </reaction>
</comment>
<evidence type="ECO:0000256" key="4">
    <source>
        <dbReference type="ARBA" id="ARBA00010561"/>
    </source>
</evidence>
<proteinExistence type="inferred from homology"/>
<feature type="transmembrane region" description="Helical" evidence="19">
    <location>
        <begin position="50"/>
        <end position="68"/>
    </location>
</feature>
<comment type="cofactor">
    <cofactor evidence="1">
        <name>Mg(2+)</name>
        <dbReference type="ChEBI" id="CHEBI:18420"/>
    </cofactor>
</comment>
<evidence type="ECO:0000256" key="18">
    <source>
        <dbReference type="ARBA" id="ARBA00049504"/>
    </source>
</evidence>
<comment type="pathway">
    <text evidence="3">Cofactor biosynthesis; adenosylcobalamin biosynthesis; adenosylcobalamin from cob(II)yrinate a,c-diamide: step 7/7.</text>
</comment>
<evidence type="ECO:0000256" key="15">
    <source>
        <dbReference type="ARBA" id="ARBA00032605"/>
    </source>
</evidence>
<feature type="transmembrane region" description="Helical" evidence="19">
    <location>
        <begin position="123"/>
        <end position="143"/>
    </location>
</feature>
<keyword evidence="8" id="KW-0169">Cobalamin biosynthesis</keyword>
<feature type="transmembrane region" description="Helical" evidence="19">
    <location>
        <begin position="211"/>
        <end position="230"/>
    </location>
</feature>
<evidence type="ECO:0000256" key="8">
    <source>
        <dbReference type="ARBA" id="ARBA00022573"/>
    </source>
</evidence>
<evidence type="ECO:0000256" key="10">
    <source>
        <dbReference type="ARBA" id="ARBA00022692"/>
    </source>
</evidence>
<comment type="catalytic activity">
    <reaction evidence="18">
        <text>alpha-ribazole 5'-phosphate + adenosylcob(III)inamide-GDP = adenosylcob(III)alamin 5'-phosphate + GMP + H(+)</text>
        <dbReference type="Rhea" id="RHEA:23560"/>
        <dbReference type="ChEBI" id="CHEBI:15378"/>
        <dbReference type="ChEBI" id="CHEBI:57918"/>
        <dbReference type="ChEBI" id="CHEBI:58115"/>
        <dbReference type="ChEBI" id="CHEBI:60487"/>
        <dbReference type="ChEBI" id="CHEBI:60493"/>
        <dbReference type="EC" id="2.7.8.26"/>
    </reaction>
</comment>
<dbReference type="UniPathway" id="UPA00148">
    <property type="reaction ID" value="UER00238"/>
</dbReference>
<reference evidence="20" key="1">
    <citation type="submission" date="2019-08" db="EMBL/GenBank/DDBJ databases">
        <authorList>
            <person name="Kucharzyk K."/>
            <person name="Murdoch R.W."/>
            <person name="Higgins S."/>
            <person name="Loffler F."/>
        </authorList>
    </citation>
    <scope>NUCLEOTIDE SEQUENCE</scope>
</reference>
<dbReference type="Pfam" id="PF02654">
    <property type="entry name" value="CobS"/>
    <property type="match status" value="1"/>
</dbReference>
<keyword evidence="7" id="KW-1003">Cell membrane</keyword>
<name>A0A644SU45_9ZZZZ</name>
<evidence type="ECO:0000256" key="1">
    <source>
        <dbReference type="ARBA" id="ARBA00001946"/>
    </source>
</evidence>
<keyword evidence="11" id="KW-0460">Magnesium</keyword>
<dbReference type="GO" id="GO:0008818">
    <property type="term" value="F:cobalamin 5'-phosphate synthase activity"/>
    <property type="evidence" value="ECO:0007669"/>
    <property type="project" value="InterPro"/>
</dbReference>
<organism evidence="20">
    <name type="scientific">bioreactor metagenome</name>
    <dbReference type="NCBI Taxonomy" id="1076179"/>
    <lineage>
        <taxon>unclassified sequences</taxon>
        <taxon>metagenomes</taxon>
        <taxon>ecological metagenomes</taxon>
    </lineage>
</organism>
<dbReference type="HAMAP" id="MF_00719">
    <property type="entry name" value="CobS"/>
    <property type="match status" value="1"/>
</dbReference>
<dbReference type="GO" id="GO:0051073">
    <property type="term" value="F:adenosylcobinamide-GDP ribazoletransferase activity"/>
    <property type="evidence" value="ECO:0007669"/>
    <property type="project" value="UniProtKB-EC"/>
</dbReference>
<comment type="subcellular location">
    <subcellularLocation>
        <location evidence="2">Cell membrane</location>
        <topology evidence="2">Multi-pass membrane protein</topology>
    </subcellularLocation>
</comment>
<dbReference type="InterPro" id="IPR003805">
    <property type="entry name" value="CobS"/>
</dbReference>
<feature type="transmembrane region" description="Helical" evidence="19">
    <location>
        <begin position="20"/>
        <end position="38"/>
    </location>
</feature>
<dbReference type="NCBIfam" id="TIGR00317">
    <property type="entry name" value="cobS"/>
    <property type="match status" value="1"/>
</dbReference>
<dbReference type="PANTHER" id="PTHR34148:SF1">
    <property type="entry name" value="ADENOSYLCOBINAMIDE-GDP RIBAZOLETRANSFERASE"/>
    <property type="match status" value="1"/>
</dbReference>
<keyword evidence="9 20" id="KW-0808">Transferase</keyword>
<evidence type="ECO:0000256" key="9">
    <source>
        <dbReference type="ARBA" id="ARBA00022679"/>
    </source>
</evidence>
<evidence type="ECO:0000256" key="19">
    <source>
        <dbReference type="SAM" id="Phobius"/>
    </source>
</evidence>
<keyword evidence="13 19" id="KW-0472">Membrane</keyword>
<comment type="function">
    <text evidence="14">Joins adenosylcobinamide-GDP and alpha-ribazole to generate adenosylcobalamin (Ado-cobalamin). Also synthesizes adenosylcobalamin 5'-phosphate from adenosylcobinamide-GDP and alpha-ribazole 5'-phosphate.</text>
</comment>
<dbReference type="AlphaFoldDB" id="A0A644SU45"/>
<sequence>MAEKDKKKDNYFSNEKSSKLRSIGGLLTFSTILPIHIYTNIEEMAKMTWFWPLIGALVGFIGLIIGYFLNILNFPILVISAIIYSFFIWFNGFHHLDGLIDIGDALMVHGTPEKKISVMRDSMIGTGGIALFFIVGILTIFFLNSVLSIGFLFSILICEMSAKVGLVSCAISSKSGNDGTGRYFIKSMTIPKFLITLIITLTIGYMIGGNIGLFGVVGGIFGGALVSFIGSKNFKIATGDVLGASNEIGRLFSLFFMLVLISISQIRIF</sequence>
<dbReference type="EC" id="2.7.8.26" evidence="5"/>
<evidence type="ECO:0000256" key="12">
    <source>
        <dbReference type="ARBA" id="ARBA00022989"/>
    </source>
</evidence>
<evidence type="ECO:0000256" key="6">
    <source>
        <dbReference type="ARBA" id="ARBA00015850"/>
    </source>
</evidence>
<evidence type="ECO:0000256" key="5">
    <source>
        <dbReference type="ARBA" id="ARBA00013200"/>
    </source>
</evidence>
<evidence type="ECO:0000256" key="2">
    <source>
        <dbReference type="ARBA" id="ARBA00004651"/>
    </source>
</evidence>
<evidence type="ECO:0000256" key="14">
    <source>
        <dbReference type="ARBA" id="ARBA00025228"/>
    </source>
</evidence>